<keyword evidence="1" id="KW-1133">Transmembrane helix</keyword>
<sequence length="202" mass="22779">MIINIAISAIIQVILFSAIPFCWWFFTARKKQSFLSWLGIKKPVIKNKGNYTVWFLLTIFLLFVPSNLIVFFYIDSSLLASNRFAGLGFAAIIPVLLYAIIQTGLSEELFFRGFLLKRFAHTFGFQIGNILQSLLFGSIHGLMLFSAIPFGVVVLVVIVTGLAGYLMGWMNEKKSNGSIITSWCIHSFCNLIVSFFAMFNVF</sequence>
<dbReference type="EC" id="3.4.-.-" evidence="3"/>
<keyword evidence="3" id="KW-0378">Hydrolase</keyword>
<dbReference type="InterPro" id="IPR003675">
    <property type="entry name" value="Rce1/LyrA-like_dom"/>
</dbReference>
<evidence type="ECO:0000313" key="4">
    <source>
        <dbReference type="Proteomes" id="UP001178322"/>
    </source>
</evidence>
<gene>
    <name evidence="3" type="ORF">QNH24_10780</name>
</gene>
<dbReference type="InterPro" id="IPR052710">
    <property type="entry name" value="CAAX_protease"/>
</dbReference>
<name>A0AAX3X0J3_9BACI</name>
<keyword evidence="1" id="KW-0472">Membrane</keyword>
<keyword evidence="3" id="KW-0645">Protease</keyword>
<dbReference type="GO" id="GO:0004175">
    <property type="term" value="F:endopeptidase activity"/>
    <property type="evidence" value="ECO:0007669"/>
    <property type="project" value="UniProtKB-ARBA"/>
</dbReference>
<dbReference type="RefSeq" id="WP_283872130.1">
    <property type="nucleotide sequence ID" value="NZ_CP126101.1"/>
</dbReference>
<feature type="domain" description="CAAX prenyl protease 2/Lysostaphin resistance protein A-like" evidence="2">
    <location>
        <begin position="92"/>
        <end position="192"/>
    </location>
</feature>
<dbReference type="EMBL" id="CP126101">
    <property type="protein sequence ID" value="WHY53690.1"/>
    <property type="molecule type" value="Genomic_DNA"/>
</dbReference>
<organism evidence="3 4">
    <name type="scientific">Lysinibacillus pakistanensis</name>
    <dbReference type="NCBI Taxonomy" id="759811"/>
    <lineage>
        <taxon>Bacteria</taxon>
        <taxon>Bacillati</taxon>
        <taxon>Bacillota</taxon>
        <taxon>Bacilli</taxon>
        <taxon>Bacillales</taxon>
        <taxon>Bacillaceae</taxon>
        <taxon>Lysinibacillus</taxon>
    </lineage>
</organism>
<feature type="transmembrane region" description="Helical" evidence="1">
    <location>
        <begin position="80"/>
        <end position="101"/>
    </location>
</feature>
<dbReference type="AlphaFoldDB" id="A0AAX3X0J3"/>
<evidence type="ECO:0000259" key="2">
    <source>
        <dbReference type="Pfam" id="PF02517"/>
    </source>
</evidence>
<feature type="transmembrane region" description="Helical" evidence="1">
    <location>
        <begin position="148"/>
        <end position="167"/>
    </location>
</feature>
<dbReference type="PANTHER" id="PTHR36435:SF1">
    <property type="entry name" value="CAAX AMINO TERMINAL PROTEASE FAMILY PROTEIN"/>
    <property type="match status" value="1"/>
</dbReference>
<evidence type="ECO:0000313" key="3">
    <source>
        <dbReference type="EMBL" id="WHY53690.1"/>
    </source>
</evidence>
<keyword evidence="3" id="KW-0482">Metalloprotease</keyword>
<dbReference type="GO" id="GO:0008237">
    <property type="term" value="F:metallopeptidase activity"/>
    <property type="evidence" value="ECO:0007669"/>
    <property type="project" value="UniProtKB-KW"/>
</dbReference>
<protein>
    <submittedName>
        <fullName evidence="3">CPBP family intramembrane metalloprotease</fullName>
        <ecNumber evidence="3">3.4.-.-</ecNumber>
    </submittedName>
</protein>
<dbReference type="GO" id="GO:0080120">
    <property type="term" value="P:CAAX-box protein maturation"/>
    <property type="evidence" value="ECO:0007669"/>
    <property type="project" value="UniProtKB-ARBA"/>
</dbReference>
<feature type="transmembrane region" description="Helical" evidence="1">
    <location>
        <begin position="51"/>
        <end position="74"/>
    </location>
</feature>
<reference evidence="3" key="1">
    <citation type="submission" date="2023-05" db="EMBL/GenBank/DDBJ databases">
        <title>Comparative genomics of Bacillaceae isolates and their secondary metabolite potential.</title>
        <authorList>
            <person name="Song L."/>
            <person name="Nielsen L.J."/>
            <person name="Mohite O."/>
            <person name="Xu X."/>
            <person name="Weber T."/>
            <person name="Kovacs A.T."/>
        </authorList>
    </citation>
    <scope>NUCLEOTIDE SEQUENCE</scope>
    <source>
        <strain evidence="3">LY1</strain>
    </source>
</reference>
<feature type="transmembrane region" description="Helical" evidence="1">
    <location>
        <begin position="6"/>
        <end position="26"/>
    </location>
</feature>
<dbReference type="PANTHER" id="PTHR36435">
    <property type="entry name" value="SLR1288 PROTEIN"/>
    <property type="match status" value="1"/>
</dbReference>
<evidence type="ECO:0000256" key="1">
    <source>
        <dbReference type="SAM" id="Phobius"/>
    </source>
</evidence>
<dbReference type="Pfam" id="PF02517">
    <property type="entry name" value="Rce1-like"/>
    <property type="match status" value="1"/>
</dbReference>
<proteinExistence type="predicted"/>
<accession>A0AAX3X0J3</accession>
<feature type="transmembrane region" description="Helical" evidence="1">
    <location>
        <begin position="179"/>
        <end position="199"/>
    </location>
</feature>
<dbReference type="Proteomes" id="UP001178322">
    <property type="component" value="Chromosome"/>
</dbReference>
<keyword evidence="1" id="KW-0812">Transmembrane</keyword>